<evidence type="ECO:0000256" key="6">
    <source>
        <dbReference type="SAM" id="SignalP"/>
    </source>
</evidence>
<keyword evidence="9" id="KW-1185">Reference proteome</keyword>
<keyword evidence="4" id="KW-0720">Serine protease</keyword>
<feature type="signal peptide" evidence="6">
    <location>
        <begin position="1"/>
        <end position="42"/>
    </location>
</feature>
<evidence type="ECO:0000256" key="5">
    <source>
        <dbReference type="ARBA" id="ARBA00023157"/>
    </source>
</evidence>
<dbReference type="Proteomes" id="UP001177744">
    <property type="component" value="Unassembled WGS sequence"/>
</dbReference>
<evidence type="ECO:0000259" key="7">
    <source>
        <dbReference type="PROSITE" id="PS50240"/>
    </source>
</evidence>
<dbReference type="SUPFAM" id="SSF50494">
    <property type="entry name" value="Trypsin-like serine proteases"/>
    <property type="match status" value="1"/>
</dbReference>
<evidence type="ECO:0000256" key="1">
    <source>
        <dbReference type="ARBA" id="ARBA00009228"/>
    </source>
</evidence>
<dbReference type="InterPro" id="IPR001314">
    <property type="entry name" value="Peptidase_S1A"/>
</dbReference>
<evidence type="ECO:0000313" key="8">
    <source>
        <dbReference type="EMBL" id="KAK1329885.1"/>
    </source>
</evidence>
<dbReference type="PRINTS" id="PR00722">
    <property type="entry name" value="CHYMOTRYPSIN"/>
</dbReference>
<feature type="chain" id="PRO_5041269041" description="Peptidase S1 domain-containing protein" evidence="6">
    <location>
        <begin position="43"/>
        <end position="261"/>
    </location>
</feature>
<evidence type="ECO:0000313" key="9">
    <source>
        <dbReference type="Proteomes" id="UP001177744"/>
    </source>
</evidence>
<evidence type="ECO:0000256" key="2">
    <source>
        <dbReference type="ARBA" id="ARBA00022670"/>
    </source>
</evidence>
<evidence type="ECO:0000256" key="3">
    <source>
        <dbReference type="ARBA" id="ARBA00022801"/>
    </source>
</evidence>
<feature type="domain" description="Peptidase S1" evidence="7">
    <location>
        <begin position="46"/>
        <end position="259"/>
    </location>
</feature>
<dbReference type="SMART" id="SM00020">
    <property type="entry name" value="Tryp_SPc"/>
    <property type="match status" value="1"/>
</dbReference>
<dbReference type="InterPro" id="IPR009003">
    <property type="entry name" value="Peptidase_S1_PA"/>
</dbReference>
<keyword evidence="3" id="KW-0378">Hydrolase</keyword>
<evidence type="ECO:0000256" key="4">
    <source>
        <dbReference type="ARBA" id="ARBA00022825"/>
    </source>
</evidence>
<dbReference type="PROSITE" id="PS00134">
    <property type="entry name" value="TRYPSIN_HIS"/>
    <property type="match status" value="1"/>
</dbReference>
<protein>
    <recommendedName>
        <fullName evidence="7">Peptidase S1 domain-containing protein</fullName>
    </recommendedName>
</protein>
<dbReference type="Pfam" id="PF00089">
    <property type="entry name" value="Trypsin"/>
    <property type="match status" value="1"/>
</dbReference>
<accession>A0AA40HFN6</accession>
<name>A0AA40HFN6_CNENI</name>
<dbReference type="PROSITE" id="PS50240">
    <property type="entry name" value="TRYPSIN_DOM"/>
    <property type="match status" value="1"/>
</dbReference>
<organism evidence="8 9">
    <name type="scientific">Cnephaeus nilssonii</name>
    <name type="common">Northern bat</name>
    <name type="synonym">Eptesicus nilssonii</name>
    <dbReference type="NCBI Taxonomy" id="3371016"/>
    <lineage>
        <taxon>Eukaryota</taxon>
        <taxon>Metazoa</taxon>
        <taxon>Chordata</taxon>
        <taxon>Craniata</taxon>
        <taxon>Vertebrata</taxon>
        <taxon>Euteleostomi</taxon>
        <taxon>Mammalia</taxon>
        <taxon>Eutheria</taxon>
        <taxon>Laurasiatheria</taxon>
        <taxon>Chiroptera</taxon>
        <taxon>Yangochiroptera</taxon>
        <taxon>Vespertilionidae</taxon>
        <taxon>Cnephaeus</taxon>
    </lineage>
</organism>
<dbReference type="PANTHER" id="PTHR24271:SF57">
    <property type="entry name" value="KALLIKREIN-9"/>
    <property type="match status" value="1"/>
</dbReference>
<dbReference type="InterPro" id="IPR001254">
    <property type="entry name" value="Trypsin_dom"/>
</dbReference>
<dbReference type="GO" id="GO:0030141">
    <property type="term" value="C:secretory granule"/>
    <property type="evidence" value="ECO:0007669"/>
    <property type="project" value="TreeGrafter"/>
</dbReference>
<dbReference type="GO" id="GO:0004252">
    <property type="term" value="F:serine-type endopeptidase activity"/>
    <property type="evidence" value="ECO:0007669"/>
    <property type="project" value="InterPro"/>
</dbReference>
<gene>
    <name evidence="8" type="ORF">QTO34_010068</name>
</gene>
<keyword evidence="6" id="KW-0732">Signal</keyword>
<reference evidence="8" key="1">
    <citation type="submission" date="2023-06" db="EMBL/GenBank/DDBJ databases">
        <title>Reference genome for the Northern bat (Eptesicus nilssonii), a most northern bat species.</title>
        <authorList>
            <person name="Laine V.N."/>
            <person name="Pulliainen A.T."/>
            <person name="Lilley T.M."/>
        </authorList>
    </citation>
    <scope>NUCLEOTIDE SEQUENCE</scope>
    <source>
        <strain evidence="8">BLF_Eptnil</strain>
        <tissue evidence="8">Kidney</tissue>
    </source>
</reference>
<dbReference type="EMBL" id="JAULJE010000021">
    <property type="protein sequence ID" value="KAK1329885.1"/>
    <property type="molecule type" value="Genomic_DNA"/>
</dbReference>
<dbReference type="CDD" id="cd00190">
    <property type="entry name" value="Tryp_SPc"/>
    <property type="match status" value="1"/>
</dbReference>
<comment type="similarity">
    <text evidence="1">Belongs to the peptidase S1 family. Snake venom subfamily.</text>
</comment>
<dbReference type="InterPro" id="IPR043504">
    <property type="entry name" value="Peptidase_S1_PA_chymotrypsin"/>
</dbReference>
<dbReference type="PANTHER" id="PTHR24271">
    <property type="entry name" value="KALLIKREIN-RELATED"/>
    <property type="match status" value="1"/>
</dbReference>
<dbReference type="GO" id="GO:0006508">
    <property type="term" value="P:proteolysis"/>
    <property type="evidence" value="ECO:0007669"/>
    <property type="project" value="UniProtKB-KW"/>
</dbReference>
<comment type="caution">
    <text evidence="8">The sequence shown here is derived from an EMBL/GenBank/DDBJ whole genome shotgun (WGS) entry which is preliminary data.</text>
</comment>
<sequence length="261" mass="28949">MAWLTIKKQGQQSQTPGPRHPEVMKLGFVCALLSLLAGNSWADTRAIGAQECHPNSQPWQAGLFYVTSNPYRLLCGATLISDRWLLTAAHCQRPYLWVRLGEHHLQKREGPEQLFRVTEFFLYPGLEKNRITQDYRMTKARLGPAVQPLNISQTCVSPGTQCLISGWGAVSSPIVHFPVTLQCANISILEPRLCRVGISRQNLQAHSLCRPGDSGGPLVCNGTLAGVVSGGSELCSRPQHPAVYSSVCHYVNWIRKTMKEY</sequence>
<proteinExistence type="inferred from homology"/>
<dbReference type="AlphaFoldDB" id="A0AA40HFN6"/>
<dbReference type="FunFam" id="2.40.10.10:FF:000010">
    <property type="entry name" value="Kallikrein related peptidase 11"/>
    <property type="match status" value="1"/>
</dbReference>
<dbReference type="InterPro" id="IPR018114">
    <property type="entry name" value="TRYPSIN_HIS"/>
</dbReference>
<keyword evidence="2" id="KW-0645">Protease</keyword>
<dbReference type="Gene3D" id="2.40.10.10">
    <property type="entry name" value="Trypsin-like serine proteases"/>
    <property type="match status" value="2"/>
</dbReference>
<keyword evidence="5" id="KW-1015">Disulfide bond</keyword>